<organism evidence="1 2">
    <name type="scientific">Termitidicoccus mucosus</name>
    <dbReference type="NCBI Taxonomy" id="1184151"/>
    <lineage>
        <taxon>Bacteria</taxon>
        <taxon>Pseudomonadati</taxon>
        <taxon>Verrucomicrobiota</taxon>
        <taxon>Opitutia</taxon>
        <taxon>Opitutales</taxon>
        <taxon>Opitutaceae</taxon>
        <taxon>Termitidicoccus</taxon>
    </lineage>
</organism>
<accession>A0A178INT1</accession>
<gene>
    <name evidence="1" type="ORF">AW736_02530</name>
</gene>
<evidence type="ECO:0000313" key="1">
    <source>
        <dbReference type="EMBL" id="OAM91534.1"/>
    </source>
</evidence>
<proteinExistence type="predicted"/>
<name>A0A178INT1_9BACT</name>
<reference evidence="1 2" key="1">
    <citation type="submission" date="2016-01" db="EMBL/GenBank/DDBJ databases">
        <title>High potential of lignocellulose degradation of a new Verrucomicrobia species.</title>
        <authorList>
            <person name="Wang Y."/>
            <person name="Shi Y."/>
            <person name="Qiu Z."/>
            <person name="Liu S."/>
            <person name="Yang H."/>
        </authorList>
    </citation>
    <scope>NUCLEOTIDE SEQUENCE [LARGE SCALE GENOMIC DNA]</scope>
    <source>
        <strain evidence="1 2">TSB47</strain>
    </source>
</reference>
<dbReference type="AlphaFoldDB" id="A0A178INT1"/>
<dbReference type="Proteomes" id="UP000078486">
    <property type="component" value="Unassembled WGS sequence"/>
</dbReference>
<comment type="caution">
    <text evidence="1">The sequence shown here is derived from an EMBL/GenBank/DDBJ whole genome shotgun (WGS) entry which is preliminary data.</text>
</comment>
<protein>
    <submittedName>
        <fullName evidence="1">Uncharacterized protein</fullName>
    </submittedName>
</protein>
<keyword evidence="2" id="KW-1185">Reference proteome</keyword>
<dbReference type="EMBL" id="LRRQ01000023">
    <property type="protein sequence ID" value="OAM91534.1"/>
    <property type="molecule type" value="Genomic_DNA"/>
</dbReference>
<evidence type="ECO:0000313" key="2">
    <source>
        <dbReference type="Proteomes" id="UP000078486"/>
    </source>
</evidence>
<dbReference type="STRING" id="1184151.AW736_02530"/>
<sequence length="567" mass="61260">MWVLLFLSALMSLAYIVTQNALSHMRMFEGLDDAHRQVMERRVLSQGLKESALSLCLAPEDALLGLGDDGDSPGRAVSQMAWARYVPNHQFGNVTYGVPETTTNDLQPGFSNFWFSMGGGFDHCVRTGSPFRVFPQGFPYYAANMAGAVTDGSLQSPSQYAGSGRLNGLGYAVSQYLLTGPFYEYTNPEWEPSEDILRQVAHRPSLEQSRFSGRLRLFGVPLTNFTQIAYGFSSSGTSRPQAGFSVSEAVPGVDQRLVTTMRDASRDPTLFADLLVSASPGGDGDSGGEGEDGGSGPAVPGLENLLPYRYREAVSLGWDAFEFMFAAKPPEYFPAGALRNSSVWLDSIARQFAPGVDAEGFRVFSGGSWQAFDFSLPPAADDAWASASLPEGMSYSVTPGPPSRRVLKIKLAEVLRDWPGDDFSRVFYYHLSGAFDVAGVELEGCPAEAAGEAALAPLLFVFHNAWRRPENFEVRLTGPNARPVLVAAQGCEVTVETDGVYGFRGGVFLGPDSTAVGGSEALLYGSLAWYFENPMPAFTVRADESLKYDLAALSPVGVLASARFLRH</sequence>